<dbReference type="Gene3D" id="1.20.1250.20">
    <property type="entry name" value="MFS general substrate transporter like domains"/>
    <property type="match status" value="1"/>
</dbReference>
<evidence type="ECO:0000313" key="9">
    <source>
        <dbReference type="Proteomes" id="UP000605148"/>
    </source>
</evidence>
<proteinExistence type="predicted"/>
<dbReference type="PROSITE" id="PS50850">
    <property type="entry name" value="MFS"/>
    <property type="match status" value="1"/>
</dbReference>
<feature type="transmembrane region" description="Helical" evidence="6">
    <location>
        <begin position="160"/>
        <end position="182"/>
    </location>
</feature>
<dbReference type="InterPro" id="IPR024671">
    <property type="entry name" value="Atg22-like"/>
</dbReference>
<evidence type="ECO:0000256" key="3">
    <source>
        <dbReference type="ARBA" id="ARBA00022692"/>
    </source>
</evidence>
<dbReference type="OrthoDB" id="9768783at2"/>
<dbReference type="InterPro" id="IPR020846">
    <property type="entry name" value="MFS_dom"/>
</dbReference>
<dbReference type="InterPro" id="IPR036259">
    <property type="entry name" value="MFS_trans_sf"/>
</dbReference>
<evidence type="ECO:0000259" key="7">
    <source>
        <dbReference type="PROSITE" id="PS50850"/>
    </source>
</evidence>
<evidence type="ECO:0000256" key="4">
    <source>
        <dbReference type="ARBA" id="ARBA00022989"/>
    </source>
</evidence>
<keyword evidence="2" id="KW-0813">Transport</keyword>
<gene>
    <name evidence="8" type="ORF">GCM10011316_07640</name>
</gene>
<dbReference type="PANTHER" id="PTHR23519:SF1">
    <property type="entry name" value="AUTOPHAGY-RELATED PROTEIN 22"/>
    <property type="match status" value="1"/>
</dbReference>
<dbReference type="Pfam" id="PF11700">
    <property type="entry name" value="ATG22"/>
    <property type="match status" value="1"/>
</dbReference>
<feature type="domain" description="Major facilitator superfamily (MFS) profile" evidence="7">
    <location>
        <begin position="1"/>
        <end position="462"/>
    </location>
</feature>
<reference evidence="8" key="2">
    <citation type="submission" date="2020-09" db="EMBL/GenBank/DDBJ databases">
        <authorList>
            <person name="Sun Q."/>
            <person name="Zhou Y."/>
        </authorList>
    </citation>
    <scope>NUCLEOTIDE SEQUENCE</scope>
    <source>
        <strain evidence="8">CGMCC 1.12426</strain>
    </source>
</reference>
<feature type="transmembrane region" description="Helical" evidence="6">
    <location>
        <begin position="61"/>
        <end position="82"/>
    </location>
</feature>
<dbReference type="AlphaFoldDB" id="A0A916WXE4"/>
<dbReference type="EMBL" id="BMFA01000002">
    <property type="protein sequence ID" value="GGB38036.1"/>
    <property type="molecule type" value="Genomic_DNA"/>
</dbReference>
<dbReference type="GO" id="GO:0012505">
    <property type="term" value="C:endomembrane system"/>
    <property type="evidence" value="ECO:0007669"/>
    <property type="project" value="UniProtKB-SubCell"/>
</dbReference>
<comment type="subcellular location">
    <subcellularLocation>
        <location evidence="1">Endomembrane system</location>
        <topology evidence="1">Multi-pass membrane protein</topology>
    </subcellularLocation>
</comment>
<feature type="transmembrane region" description="Helical" evidence="6">
    <location>
        <begin position="209"/>
        <end position="229"/>
    </location>
</feature>
<organism evidence="8 9">
    <name type="scientific">Roseibium aquae</name>
    <dbReference type="NCBI Taxonomy" id="1323746"/>
    <lineage>
        <taxon>Bacteria</taxon>
        <taxon>Pseudomonadati</taxon>
        <taxon>Pseudomonadota</taxon>
        <taxon>Alphaproteobacteria</taxon>
        <taxon>Hyphomicrobiales</taxon>
        <taxon>Stappiaceae</taxon>
        <taxon>Roseibium</taxon>
    </lineage>
</organism>
<dbReference type="Proteomes" id="UP000605148">
    <property type="component" value="Unassembled WGS sequence"/>
</dbReference>
<feature type="transmembrane region" description="Helical" evidence="6">
    <location>
        <begin position="407"/>
        <end position="431"/>
    </location>
</feature>
<feature type="transmembrane region" description="Helical" evidence="6">
    <location>
        <begin position="327"/>
        <end position="346"/>
    </location>
</feature>
<feature type="transmembrane region" description="Helical" evidence="6">
    <location>
        <begin position="21"/>
        <end position="49"/>
    </location>
</feature>
<feature type="transmembrane region" description="Helical" evidence="6">
    <location>
        <begin position="262"/>
        <end position="288"/>
    </location>
</feature>
<protein>
    <submittedName>
        <fullName evidence="8">MFS transporter</fullName>
    </submittedName>
</protein>
<feature type="transmembrane region" description="Helical" evidence="6">
    <location>
        <begin position="119"/>
        <end position="140"/>
    </location>
</feature>
<feature type="transmembrane region" description="Helical" evidence="6">
    <location>
        <begin position="94"/>
        <end position="113"/>
    </location>
</feature>
<reference evidence="8" key="1">
    <citation type="journal article" date="2014" name="Int. J. Syst. Evol. Microbiol.">
        <title>Complete genome sequence of Corynebacterium casei LMG S-19264T (=DSM 44701T), isolated from a smear-ripened cheese.</title>
        <authorList>
            <consortium name="US DOE Joint Genome Institute (JGI-PGF)"/>
            <person name="Walter F."/>
            <person name="Albersmeier A."/>
            <person name="Kalinowski J."/>
            <person name="Ruckert C."/>
        </authorList>
    </citation>
    <scope>NUCLEOTIDE SEQUENCE</scope>
    <source>
        <strain evidence="8">CGMCC 1.12426</strain>
    </source>
</reference>
<keyword evidence="9" id="KW-1185">Reference proteome</keyword>
<name>A0A916WXE4_9HYPH</name>
<sequence length="462" mass="48451">MSGTFMTTSSTTDSRAAGRPALAAWALFDWAAQPFFTLVTTFVFAPYFASALAATPAEGQALWGYATAAAGLTIAFLAPVLGSIADATGHRKPWIFGFSIPFVLACWGLWYAAPDAPNGILIALVAFAVGTLAIEFATVFNNAMMPDLVPPARIGRLSGAGWAVGYAGGLVSLVLALGFMAADPETGRTLLGFEPLFGLDPSMREGDRAAGPFSALWYLLFVLPLFLLVPDAPKKARLGPATRQGIRSLADNLRHARRNRQVFVFLLANMAYKDGLVALFAFGGIYAAGQLGWGSVQIGTFGILLTITGTAGAILGGWMDDRFGPKLVLLAALSLLIICGIGLVSVDRDTILFVLAVPPSEGGMFSSLPEQMFLVLGGLIGVAAGPLQSASRSLLVRLAPKERMTQFFGLLALSGKVTSFLAPLTVGLVTALTNSQAAGMSAILAFFIVGAVLLTRVRQPQI</sequence>
<feature type="transmembrane region" description="Helical" evidence="6">
    <location>
        <begin position="294"/>
        <end position="315"/>
    </location>
</feature>
<evidence type="ECO:0000256" key="6">
    <source>
        <dbReference type="SAM" id="Phobius"/>
    </source>
</evidence>
<evidence type="ECO:0000256" key="2">
    <source>
        <dbReference type="ARBA" id="ARBA00022448"/>
    </source>
</evidence>
<keyword evidence="5 6" id="KW-0472">Membrane</keyword>
<comment type="caution">
    <text evidence="8">The sequence shown here is derived from an EMBL/GenBank/DDBJ whole genome shotgun (WGS) entry which is preliminary data.</text>
</comment>
<dbReference type="InterPro" id="IPR050495">
    <property type="entry name" value="ATG22/LtaA_families"/>
</dbReference>
<keyword evidence="3 6" id="KW-0812">Transmembrane</keyword>
<feature type="transmembrane region" description="Helical" evidence="6">
    <location>
        <begin position="437"/>
        <end position="457"/>
    </location>
</feature>
<dbReference type="GO" id="GO:0022857">
    <property type="term" value="F:transmembrane transporter activity"/>
    <property type="evidence" value="ECO:0007669"/>
    <property type="project" value="InterPro"/>
</dbReference>
<evidence type="ECO:0000256" key="1">
    <source>
        <dbReference type="ARBA" id="ARBA00004127"/>
    </source>
</evidence>
<accession>A0A916WXE4</accession>
<feature type="transmembrane region" description="Helical" evidence="6">
    <location>
        <begin position="372"/>
        <end position="395"/>
    </location>
</feature>
<dbReference type="SUPFAM" id="SSF103473">
    <property type="entry name" value="MFS general substrate transporter"/>
    <property type="match status" value="1"/>
</dbReference>
<dbReference type="PANTHER" id="PTHR23519">
    <property type="entry name" value="AUTOPHAGY-RELATED PROTEIN 22"/>
    <property type="match status" value="1"/>
</dbReference>
<evidence type="ECO:0000313" key="8">
    <source>
        <dbReference type="EMBL" id="GGB38036.1"/>
    </source>
</evidence>
<keyword evidence="4 6" id="KW-1133">Transmembrane helix</keyword>
<evidence type="ECO:0000256" key="5">
    <source>
        <dbReference type="ARBA" id="ARBA00023136"/>
    </source>
</evidence>